<keyword evidence="5" id="KW-0349">Heme</keyword>
<dbReference type="Pfam" id="PF00067">
    <property type="entry name" value="p450"/>
    <property type="match status" value="1"/>
</dbReference>
<evidence type="ECO:0000256" key="8">
    <source>
        <dbReference type="ARBA" id="ARBA00022848"/>
    </source>
</evidence>
<dbReference type="InterPro" id="IPR008072">
    <property type="entry name" value="Cyt_P450_E_CYP3A"/>
</dbReference>
<keyword evidence="9" id="KW-0560">Oxidoreductase</keyword>
<keyword evidence="8" id="KW-0492">Microsome</keyword>
<keyword evidence="13" id="KW-1133">Transmembrane helix</keyword>
<sequence>MFGTELFTGPLLITFSIGITSLLFLYSYYTRNFDYWKKKGIPSAEAVPFFGSTYSLLWKPWHEIELERYLKYGPLYGHFEGSRPLLSVADLKLVREILVKEFPSFSNRREVISGNVVVDRILFTLKNEDWKRVRSIVSPTFTTGKIRKMVNIVKDCCQTLVKNFQNFTETGKKIDVKEIYGAFTMDVIASSAFSTKLDSHNDPQNRFVRAGKKGFSTNFSFRSALY</sequence>
<evidence type="ECO:0000256" key="1">
    <source>
        <dbReference type="ARBA" id="ARBA00001971"/>
    </source>
</evidence>
<dbReference type="OrthoDB" id="6433566at2759"/>
<comment type="cofactor">
    <cofactor evidence="1">
        <name>heme</name>
        <dbReference type="ChEBI" id="CHEBI:30413"/>
    </cofactor>
</comment>
<proteinExistence type="inferred from homology"/>
<dbReference type="GO" id="GO:0016712">
    <property type="term" value="F:oxidoreductase activity, acting on paired donors, with incorporation or reduction of molecular oxygen, reduced flavin or flavoprotein as one donor, and incorporation of one atom of oxygen"/>
    <property type="evidence" value="ECO:0007669"/>
    <property type="project" value="InterPro"/>
</dbReference>
<evidence type="ECO:0000256" key="11">
    <source>
        <dbReference type="ARBA" id="ARBA00023033"/>
    </source>
</evidence>
<evidence type="ECO:0000256" key="4">
    <source>
        <dbReference type="ARBA" id="ARBA00010617"/>
    </source>
</evidence>
<dbReference type="GO" id="GO:0008395">
    <property type="term" value="F:steroid hydroxylase activity"/>
    <property type="evidence" value="ECO:0007669"/>
    <property type="project" value="TreeGrafter"/>
</dbReference>
<feature type="non-terminal residue" evidence="14">
    <location>
        <position position="1"/>
    </location>
</feature>
<comment type="subcellular location">
    <subcellularLocation>
        <location evidence="3">Endoplasmic reticulum membrane</location>
    </subcellularLocation>
    <subcellularLocation>
        <location evidence="2">Microsome membrane</location>
    </subcellularLocation>
</comment>
<dbReference type="EMBL" id="BMAW01031646">
    <property type="protein sequence ID" value="GFU22126.1"/>
    <property type="molecule type" value="Genomic_DNA"/>
</dbReference>
<evidence type="ECO:0000313" key="15">
    <source>
        <dbReference type="Proteomes" id="UP000887013"/>
    </source>
</evidence>
<gene>
    <name evidence="14" type="primary">Cyp3a1</name>
    <name evidence="14" type="ORF">NPIL_293911</name>
</gene>
<evidence type="ECO:0000256" key="9">
    <source>
        <dbReference type="ARBA" id="ARBA00023002"/>
    </source>
</evidence>
<evidence type="ECO:0000256" key="10">
    <source>
        <dbReference type="ARBA" id="ARBA00023004"/>
    </source>
</evidence>
<name>A0A8X6UJV2_NEPPI</name>
<organism evidence="14 15">
    <name type="scientific">Nephila pilipes</name>
    <name type="common">Giant wood spider</name>
    <name type="synonym">Nephila maculata</name>
    <dbReference type="NCBI Taxonomy" id="299642"/>
    <lineage>
        <taxon>Eukaryota</taxon>
        <taxon>Metazoa</taxon>
        <taxon>Ecdysozoa</taxon>
        <taxon>Arthropoda</taxon>
        <taxon>Chelicerata</taxon>
        <taxon>Arachnida</taxon>
        <taxon>Araneae</taxon>
        <taxon>Araneomorphae</taxon>
        <taxon>Entelegynae</taxon>
        <taxon>Araneoidea</taxon>
        <taxon>Nephilidae</taxon>
        <taxon>Nephila</taxon>
    </lineage>
</organism>
<reference evidence="14" key="1">
    <citation type="submission" date="2020-08" db="EMBL/GenBank/DDBJ databases">
        <title>Multicomponent nature underlies the extraordinary mechanical properties of spider dragline silk.</title>
        <authorList>
            <person name="Kono N."/>
            <person name="Nakamura H."/>
            <person name="Mori M."/>
            <person name="Yoshida Y."/>
            <person name="Ohtoshi R."/>
            <person name="Malay A.D."/>
            <person name="Moran D.A.P."/>
            <person name="Tomita M."/>
            <person name="Numata K."/>
            <person name="Arakawa K."/>
        </authorList>
    </citation>
    <scope>NUCLEOTIDE SEQUENCE</scope>
</reference>
<dbReference type="InterPro" id="IPR001128">
    <property type="entry name" value="Cyt_P450"/>
</dbReference>
<keyword evidence="13" id="KW-0812">Transmembrane</keyword>
<evidence type="ECO:0000256" key="6">
    <source>
        <dbReference type="ARBA" id="ARBA00022723"/>
    </source>
</evidence>
<keyword evidence="10" id="KW-0408">Iron</keyword>
<evidence type="ECO:0000256" key="3">
    <source>
        <dbReference type="ARBA" id="ARBA00004586"/>
    </source>
</evidence>
<evidence type="ECO:0000313" key="14">
    <source>
        <dbReference type="EMBL" id="GFU22126.1"/>
    </source>
</evidence>
<evidence type="ECO:0000256" key="13">
    <source>
        <dbReference type="SAM" id="Phobius"/>
    </source>
</evidence>
<dbReference type="GO" id="GO:0005506">
    <property type="term" value="F:iron ion binding"/>
    <property type="evidence" value="ECO:0007669"/>
    <property type="project" value="InterPro"/>
</dbReference>
<feature type="transmembrane region" description="Helical" evidence="13">
    <location>
        <begin position="6"/>
        <end position="29"/>
    </location>
</feature>
<dbReference type="AlphaFoldDB" id="A0A8X6UJV2"/>
<dbReference type="Proteomes" id="UP000887013">
    <property type="component" value="Unassembled WGS sequence"/>
</dbReference>
<dbReference type="Gene3D" id="1.10.630.10">
    <property type="entry name" value="Cytochrome P450"/>
    <property type="match status" value="1"/>
</dbReference>
<dbReference type="SUPFAM" id="SSF48264">
    <property type="entry name" value="Cytochrome P450"/>
    <property type="match status" value="1"/>
</dbReference>
<keyword evidence="12 13" id="KW-0472">Membrane</keyword>
<dbReference type="InterPro" id="IPR036396">
    <property type="entry name" value="Cyt_P450_sf"/>
</dbReference>
<dbReference type="PRINTS" id="PR00464">
    <property type="entry name" value="EP450II"/>
</dbReference>
<keyword evidence="6" id="KW-0479">Metal-binding</keyword>
<evidence type="ECO:0000256" key="7">
    <source>
        <dbReference type="ARBA" id="ARBA00022824"/>
    </source>
</evidence>
<dbReference type="PANTHER" id="PTHR24302">
    <property type="entry name" value="CYTOCHROME P450 FAMILY 3"/>
    <property type="match status" value="1"/>
</dbReference>
<dbReference type="InterPro" id="IPR050705">
    <property type="entry name" value="Cytochrome_P450_3A"/>
</dbReference>
<keyword evidence="11" id="KW-0503">Monooxygenase</keyword>
<comment type="similarity">
    <text evidence="4">Belongs to the cytochrome P450 family.</text>
</comment>
<evidence type="ECO:0000256" key="2">
    <source>
        <dbReference type="ARBA" id="ARBA00004524"/>
    </source>
</evidence>
<protein>
    <submittedName>
        <fullName evidence="14">Cytochrome P450 3A1</fullName>
    </submittedName>
</protein>
<dbReference type="GO" id="GO:0005789">
    <property type="term" value="C:endoplasmic reticulum membrane"/>
    <property type="evidence" value="ECO:0007669"/>
    <property type="project" value="UniProtKB-SubCell"/>
</dbReference>
<evidence type="ECO:0000256" key="5">
    <source>
        <dbReference type="ARBA" id="ARBA00022617"/>
    </source>
</evidence>
<keyword evidence="15" id="KW-1185">Reference proteome</keyword>
<dbReference type="GO" id="GO:0020037">
    <property type="term" value="F:heme binding"/>
    <property type="evidence" value="ECO:0007669"/>
    <property type="project" value="InterPro"/>
</dbReference>
<dbReference type="InterPro" id="IPR002402">
    <property type="entry name" value="Cyt_P450_E_grp-II"/>
</dbReference>
<dbReference type="PRINTS" id="PR01689">
    <property type="entry name" value="EP450IICYP3A"/>
</dbReference>
<accession>A0A8X6UJV2</accession>
<comment type="caution">
    <text evidence="14">The sequence shown here is derived from an EMBL/GenBank/DDBJ whole genome shotgun (WGS) entry which is preliminary data.</text>
</comment>
<dbReference type="PANTHER" id="PTHR24302:SF15">
    <property type="entry name" value="FATTY-ACID PEROXYGENASE"/>
    <property type="match status" value="1"/>
</dbReference>
<keyword evidence="7" id="KW-0256">Endoplasmic reticulum</keyword>
<evidence type="ECO:0000256" key="12">
    <source>
        <dbReference type="ARBA" id="ARBA00023136"/>
    </source>
</evidence>